<evidence type="ECO:0000313" key="3">
    <source>
        <dbReference type="Proteomes" id="UP000530424"/>
    </source>
</evidence>
<feature type="transmembrane region" description="Helical" evidence="1">
    <location>
        <begin position="70"/>
        <end position="91"/>
    </location>
</feature>
<keyword evidence="1" id="KW-0812">Transmembrane</keyword>
<keyword evidence="1" id="KW-0472">Membrane</keyword>
<organism evidence="2 3">
    <name type="scientific">Nocardioides thalensis</name>
    <dbReference type="NCBI Taxonomy" id="1914755"/>
    <lineage>
        <taxon>Bacteria</taxon>
        <taxon>Bacillati</taxon>
        <taxon>Actinomycetota</taxon>
        <taxon>Actinomycetes</taxon>
        <taxon>Propionibacteriales</taxon>
        <taxon>Nocardioidaceae</taxon>
        <taxon>Nocardioides</taxon>
    </lineage>
</organism>
<proteinExistence type="predicted"/>
<protein>
    <submittedName>
        <fullName evidence="2">Magnesium-transporting ATPase (P-type)</fullName>
    </submittedName>
</protein>
<feature type="transmembrane region" description="Helical" evidence="1">
    <location>
        <begin position="37"/>
        <end position="58"/>
    </location>
</feature>
<feature type="transmembrane region" description="Helical" evidence="1">
    <location>
        <begin position="158"/>
        <end position="181"/>
    </location>
</feature>
<feature type="transmembrane region" description="Helical" evidence="1">
    <location>
        <begin position="188"/>
        <end position="207"/>
    </location>
</feature>
<reference evidence="2 3" key="1">
    <citation type="submission" date="2020-07" db="EMBL/GenBank/DDBJ databases">
        <title>Sequencing the genomes of 1000 actinobacteria strains.</title>
        <authorList>
            <person name="Klenk H.-P."/>
        </authorList>
    </citation>
    <scope>NUCLEOTIDE SEQUENCE [LARGE SCALE GENOMIC DNA]</scope>
    <source>
        <strain evidence="2 3">DSM 103833</strain>
    </source>
</reference>
<evidence type="ECO:0000256" key="1">
    <source>
        <dbReference type="SAM" id="Phobius"/>
    </source>
</evidence>
<comment type="caution">
    <text evidence="2">The sequence shown here is derived from an EMBL/GenBank/DDBJ whole genome shotgun (WGS) entry which is preliminary data.</text>
</comment>
<dbReference type="RefSeq" id="WP_179666992.1">
    <property type="nucleotide sequence ID" value="NZ_JACCFP010000001.1"/>
</dbReference>
<dbReference type="Proteomes" id="UP000530424">
    <property type="component" value="Unassembled WGS sequence"/>
</dbReference>
<dbReference type="AlphaFoldDB" id="A0A853BZS5"/>
<keyword evidence="1" id="KW-1133">Transmembrane helix</keyword>
<evidence type="ECO:0000313" key="2">
    <source>
        <dbReference type="EMBL" id="NYJ00397.1"/>
    </source>
</evidence>
<gene>
    <name evidence="2" type="ORF">HNR19_001095</name>
</gene>
<feature type="transmembrane region" description="Helical" evidence="1">
    <location>
        <begin position="241"/>
        <end position="261"/>
    </location>
</feature>
<dbReference type="EMBL" id="JACCFP010000001">
    <property type="protein sequence ID" value="NYJ00397.1"/>
    <property type="molecule type" value="Genomic_DNA"/>
</dbReference>
<accession>A0A853BZS5</accession>
<sequence length="266" mass="29343">MTAPAAPTLDVSGTAPVPFWRLVLVELRKSYDTRAGFWLLVTIGSLVALVEGFILVATLVQETPIFYEDFAVTASFLTSILLPVLAIMLVTSEWTQRGAMVSFSLEPRRIRVVLAKLVVSVLLALVTLAFMCLLAVLLTGICEAVQPELTEWEVEKEFFIGFTIIQLCNMLIGFALAALLLNTPAAIVIYFGYWYLLPAVLAGLGAIDDTLADVLEWINFRVATFPLIEWEMDTGEEIGKFVVSGTVWMVVPLVLGIVRILRTEVK</sequence>
<name>A0A853BZS5_9ACTN</name>
<feature type="transmembrane region" description="Helical" evidence="1">
    <location>
        <begin position="112"/>
        <end position="138"/>
    </location>
</feature>
<keyword evidence="3" id="KW-1185">Reference proteome</keyword>